<dbReference type="Proteomes" id="UP000046090">
    <property type="component" value="Unassembled WGS sequence"/>
</dbReference>
<evidence type="ECO:0000256" key="1">
    <source>
        <dbReference type="SAM" id="Phobius"/>
    </source>
</evidence>
<feature type="transmembrane region" description="Helical" evidence="1">
    <location>
        <begin position="7"/>
        <end position="24"/>
    </location>
</feature>
<dbReference type="AlphaFoldDB" id="A0A0K2Y8Y5"/>
<name>A0A0K2Y8Y5_HELHE</name>
<evidence type="ECO:0000313" key="2">
    <source>
        <dbReference type="EMBL" id="CRI35323.1"/>
    </source>
</evidence>
<dbReference type="EMBL" id="CDMK01000004">
    <property type="protein sequence ID" value="CRI35323.1"/>
    <property type="molecule type" value="Genomic_DNA"/>
</dbReference>
<proteinExistence type="predicted"/>
<accession>A0A0K2Y8Y5</accession>
<keyword evidence="1" id="KW-1133">Transmembrane helix</keyword>
<dbReference type="RefSeq" id="WP_053825844.1">
    <property type="nucleotide sequence ID" value="NZ_CDMK01000004.1"/>
</dbReference>
<dbReference type="PROSITE" id="PS51257">
    <property type="entry name" value="PROKAR_LIPOPROTEIN"/>
    <property type="match status" value="1"/>
</dbReference>
<feature type="transmembrane region" description="Helical" evidence="1">
    <location>
        <begin position="66"/>
        <end position="87"/>
    </location>
</feature>
<keyword evidence="3" id="KW-1185">Reference proteome</keyword>
<protein>
    <submittedName>
        <fullName evidence="2">Uncharacterized protein</fullName>
    </submittedName>
</protein>
<keyword evidence="1" id="KW-0812">Transmembrane</keyword>
<gene>
    <name evidence="2" type="ORF">HHE01_03210</name>
</gene>
<reference evidence="3" key="1">
    <citation type="submission" date="2014-12" db="EMBL/GenBank/DDBJ databases">
        <authorList>
            <person name="Smet A."/>
        </authorList>
    </citation>
    <scope>NUCLEOTIDE SEQUENCE [LARGE SCALE GENOMIC DNA]</scope>
</reference>
<organism evidence="2 3">
    <name type="scientific">Helicobacter heilmannii</name>
    <dbReference type="NCBI Taxonomy" id="35817"/>
    <lineage>
        <taxon>Bacteria</taxon>
        <taxon>Pseudomonadati</taxon>
        <taxon>Campylobacterota</taxon>
        <taxon>Epsilonproteobacteria</taxon>
        <taxon>Campylobacterales</taxon>
        <taxon>Helicobacteraceae</taxon>
        <taxon>Helicobacter</taxon>
    </lineage>
</organism>
<feature type="transmembrane region" description="Helical" evidence="1">
    <location>
        <begin position="36"/>
        <end position="54"/>
    </location>
</feature>
<keyword evidence="1" id="KW-0472">Membrane</keyword>
<evidence type="ECO:0000313" key="3">
    <source>
        <dbReference type="Proteomes" id="UP000046090"/>
    </source>
</evidence>
<sequence>MSKMAQRMVFGVVWVICGCVGIFHYHNGSIGSIWDLWDYVLLGIGGLWFFYAFKAGVATWVWFERFLLWFPIVGVIILGLALVFRHFNG</sequence>
<dbReference type="GeneID" id="76197771"/>